<feature type="disulfide bond" evidence="26">
    <location>
        <begin position="841"/>
        <end position="868"/>
    </location>
</feature>
<feature type="disulfide bond" evidence="26">
    <location>
        <begin position="407"/>
        <end position="434"/>
    </location>
</feature>
<feature type="domain" description="C-type lectin" evidence="29">
    <location>
        <begin position="28"/>
        <end position="149"/>
    </location>
</feature>
<dbReference type="PANTHER" id="PTHR19325">
    <property type="entry name" value="COMPLEMENT COMPONENT-RELATED SUSHI DOMAIN-CONTAINING"/>
    <property type="match status" value="1"/>
</dbReference>
<evidence type="ECO:0000256" key="1">
    <source>
        <dbReference type="ARBA" id="ARBA00004251"/>
    </source>
</evidence>
<dbReference type="InterPro" id="IPR000436">
    <property type="entry name" value="Sushi_SCR_CCP_dom"/>
</dbReference>
<protein>
    <recommendedName>
        <fullName evidence="20">E-selectin</fullName>
    </recommendedName>
    <alternativeName>
        <fullName evidence="21">CD62 antigen-like family member E</fullName>
    </alternativeName>
    <alternativeName>
        <fullName evidence="22">Endothelial leukocyte adhesion molecule 1</fullName>
    </alternativeName>
    <alternativeName>
        <fullName evidence="23">Leukocyte-endothelial cell adhesion molecule 2</fullName>
    </alternativeName>
</protein>
<accession>A0A6J0U7L9</accession>
<evidence type="ECO:0000256" key="22">
    <source>
        <dbReference type="ARBA" id="ARBA00042113"/>
    </source>
</evidence>
<dbReference type="CDD" id="cd03592">
    <property type="entry name" value="CLECT_selectins_like"/>
    <property type="match status" value="1"/>
</dbReference>
<evidence type="ECO:0000256" key="14">
    <source>
        <dbReference type="ARBA" id="ARBA00022889"/>
    </source>
</evidence>
<name>A0A6J0U7L9_9SAUR</name>
<feature type="domain" description="Sushi" evidence="30">
    <location>
        <begin position="685"/>
        <end position="746"/>
    </location>
</feature>
<keyword evidence="12" id="KW-0677">Repeat</keyword>
<dbReference type="SUPFAM" id="SSF57535">
    <property type="entry name" value="Complement control module/SCR domain"/>
    <property type="match status" value="11"/>
</dbReference>
<dbReference type="RefSeq" id="XP_020654229.2">
    <property type="nucleotide sequence ID" value="XM_020798570.2"/>
</dbReference>
<feature type="disulfide bond" evidence="25">
    <location>
        <begin position="175"/>
        <end position="184"/>
    </location>
</feature>
<reference evidence="32" key="1">
    <citation type="submission" date="2025-08" db="UniProtKB">
        <authorList>
            <consortium name="RefSeq"/>
        </authorList>
    </citation>
    <scope>IDENTIFICATION</scope>
</reference>
<evidence type="ECO:0000313" key="31">
    <source>
        <dbReference type="Proteomes" id="UP001652642"/>
    </source>
</evidence>
<evidence type="ECO:0000256" key="23">
    <source>
        <dbReference type="ARBA" id="ARBA00043124"/>
    </source>
</evidence>
<feature type="domain" description="EGF-like" evidence="28">
    <location>
        <begin position="149"/>
        <end position="185"/>
    </location>
</feature>
<dbReference type="GO" id="GO:0005886">
    <property type="term" value="C:plasma membrane"/>
    <property type="evidence" value="ECO:0007669"/>
    <property type="project" value="UniProtKB-SubCell"/>
</dbReference>
<keyword evidence="16 27" id="KW-0472">Membrane</keyword>
<dbReference type="PROSITE" id="PS01186">
    <property type="entry name" value="EGF_2"/>
    <property type="match status" value="1"/>
</dbReference>
<feature type="domain" description="Sushi" evidence="30">
    <location>
        <begin position="561"/>
        <end position="622"/>
    </location>
</feature>
<keyword evidence="31" id="KW-1185">Reference proteome</keyword>
<evidence type="ECO:0000256" key="27">
    <source>
        <dbReference type="SAM" id="Phobius"/>
    </source>
</evidence>
<dbReference type="PRINTS" id="PR00343">
    <property type="entry name" value="SELECTIN"/>
</dbReference>
<feature type="disulfide bond" evidence="26">
    <location>
        <begin position="283"/>
        <end position="310"/>
    </location>
</feature>
<evidence type="ECO:0000256" key="12">
    <source>
        <dbReference type="ARBA" id="ARBA00022737"/>
    </source>
</evidence>
<evidence type="ECO:0000256" key="5">
    <source>
        <dbReference type="ARBA" id="ARBA00022525"/>
    </source>
</evidence>
<dbReference type="InParanoid" id="A0A6J0U7L9"/>
<dbReference type="InterPro" id="IPR033991">
    <property type="entry name" value="Selectin_CTLD"/>
</dbReference>
<dbReference type="GO" id="GO:0030246">
    <property type="term" value="F:carbohydrate binding"/>
    <property type="evidence" value="ECO:0007669"/>
    <property type="project" value="UniProtKB-KW"/>
</dbReference>
<dbReference type="Gene3D" id="2.10.70.10">
    <property type="entry name" value="Complement Module, domain 1"/>
    <property type="match status" value="11"/>
</dbReference>
<dbReference type="KEGG" id="pvt:110081669"/>
<feature type="transmembrane region" description="Helical" evidence="27">
    <location>
        <begin position="879"/>
        <end position="904"/>
    </location>
</feature>
<evidence type="ECO:0000256" key="15">
    <source>
        <dbReference type="ARBA" id="ARBA00022989"/>
    </source>
</evidence>
<evidence type="ECO:0000256" key="3">
    <source>
        <dbReference type="ARBA" id="ARBA00007360"/>
    </source>
</evidence>
<evidence type="ECO:0000256" key="9">
    <source>
        <dbReference type="ARBA" id="ARBA00022723"/>
    </source>
</evidence>
<evidence type="ECO:0000259" key="28">
    <source>
        <dbReference type="PROSITE" id="PS50026"/>
    </source>
</evidence>
<keyword evidence="9" id="KW-0479">Metal-binding</keyword>
<feature type="disulfide bond" evidence="26">
    <location>
        <begin position="779"/>
        <end position="806"/>
    </location>
</feature>
<comment type="caution">
    <text evidence="25">Lacks conserved residue(s) required for the propagation of feature annotation.</text>
</comment>
<dbReference type="InterPro" id="IPR016186">
    <property type="entry name" value="C-type_lectin-like/link_sf"/>
</dbReference>
<evidence type="ECO:0000256" key="11">
    <source>
        <dbReference type="ARBA" id="ARBA00022734"/>
    </source>
</evidence>
<evidence type="ECO:0000256" key="26">
    <source>
        <dbReference type="PROSITE-ProRule" id="PRU00302"/>
    </source>
</evidence>
<dbReference type="PANTHER" id="PTHR19325:SF493">
    <property type="entry name" value="E-SELECTIN"/>
    <property type="match status" value="1"/>
</dbReference>
<evidence type="ECO:0000256" key="10">
    <source>
        <dbReference type="ARBA" id="ARBA00022729"/>
    </source>
</evidence>
<dbReference type="PROSITE" id="PS50041">
    <property type="entry name" value="C_TYPE_LECTIN_2"/>
    <property type="match status" value="1"/>
</dbReference>
<comment type="subunit">
    <text evidence="19">Interacts with SELPLG/PSGL1 and PODXL2 through the sialyl Lewis X epitope. SELPLG sulfation appears not to be required for this interaction.</text>
</comment>
<feature type="disulfide bond" evidence="26">
    <location>
        <begin position="345"/>
        <end position="372"/>
    </location>
</feature>
<sequence>MGVTSRRFRDCILLFAIISWGFLFLVDVHAWTYHYGDKSQLTWEKARTFCQTSFTDLVAIQNKKEIEYLNAVLPYHPNYYWIGIRKINNTWTWVGTGKILTKEAENWAVKEPNNKGMNQDCVEIYIKRNKEAGKWNDERCTKMKRALCYQASCHPSSCNERSECVETIGNYTCQCYPGFFGPQCEHVAKCRDLDAVHGPLVLNCTHPLGKFSYRSNCGFSCDYGFELSGPATLQCLPFGNWTAETPQCTAVQCKPLNFPTHGNFSCSHIHGEFQYQSSCKFTCAEGFQISGADTTVCEESGQWSSLEPTCQVRECQRIESPARGTINCINPIGDFAYNSTCYFSCEPGFELLGSKTLSCNASGQWTSSTPVCHAVQCQRLLAPAHGNSTCFHLHGEFQYQSNCTFHCTDGFLLIGEEVTQCTSQGEWTAPVPFCQAIDCPKLDAPRNGELNCSHPYGNFAYTSSCAFSCRKGFVQVGAEQLQCTALGTWTEKAPFCEAMQCQGLRSPKEGRMICSHPVGEFAYQSSCEFACEPGFALVGAKATHCLATGNWSAPLPTCQVIECSKLDAPKNGGINCSHPYGDFAYSSSCAFVCHQGFVQVGAEQLHCTSLGLWTERPPFCKAARCPALHKPDNGHYSCFHPHASFAYGSSCNFSCNVGFQLLGLELLECSALGNWTEQPPHCKAVQCPGLEILDNGKANCSHPHGLFAYSSSCIFSCNSGFELAGSEKLKCTEQGNWKGEIPTCEAAQCLTLRAPANGQLNCSHPFGTFRYNSSCMFSCDTGFVRVGAEMLNCTARGEWSGLAPSCEAIKCSQLQNMESMQIDCFNPWGSFSYKSACHFRCAEGYILNGTNRAECQPNGQWSEDMPVCQATAAPYFKQVLLYTGGAAASIIALVFFGGLIALAIKRFSKREERRKLLSNTSDIGTPGVFLNAAFDSVS</sequence>
<keyword evidence="18" id="KW-0325">Glycoprotein</keyword>
<dbReference type="SMART" id="SM00034">
    <property type="entry name" value="CLECT"/>
    <property type="match status" value="1"/>
</dbReference>
<gene>
    <name evidence="32" type="primary">LOC110081669</name>
</gene>
<feature type="disulfide bond" evidence="26">
    <location>
        <begin position="593"/>
        <end position="620"/>
    </location>
</feature>
<feature type="disulfide bond" evidence="26">
    <location>
        <begin position="221"/>
        <end position="248"/>
    </location>
</feature>
<feature type="disulfide bond" evidence="26">
    <location>
        <begin position="469"/>
        <end position="496"/>
    </location>
</feature>
<dbReference type="GO" id="GO:0046872">
    <property type="term" value="F:metal ion binding"/>
    <property type="evidence" value="ECO:0007669"/>
    <property type="project" value="UniProtKB-KW"/>
</dbReference>
<dbReference type="PROSITE" id="PS00615">
    <property type="entry name" value="C_TYPE_LECTIN_1"/>
    <property type="match status" value="1"/>
</dbReference>
<keyword evidence="5" id="KW-0964">Secreted</keyword>
<evidence type="ECO:0000256" key="19">
    <source>
        <dbReference type="ARBA" id="ARBA00038738"/>
    </source>
</evidence>
<comment type="function">
    <text evidence="24">Cell-surface glycoprotein having a role in immunoadhesion. Mediates in the adhesion of blood neutrophils in cytokine-activated endothelium through interaction with SELPLG/PSGL1. May have a role in capillary morphogenesis.</text>
</comment>
<evidence type="ECO:0000259" key="29">
    <source>
        <dbReference type="PROSITE" id="PS50041"/>
    </source>
</evidence>
<dbReference type="CDD" id="cd00033">
    <property type="entry name" value="CCP"/>
    <property type="match status" value="11"/>
</dbReference>
<dbReference type="InterPro" id="IPR035976">
    <property type="entry name" value="Sushi/SCR/CCP_sf"/>
</dbReference>
<evidence type="ECO:0000256" key="24">
    <source>
        <dbReference type="ARBA" id="ARBA00045695"/>
    </source>
</evidence>
<evidence type="ECO:0000259" key="30">
    <source>
        <dbReference type="PROSITE" id="PS50923"/>
    </source>
</evidence>
<organism evidence="31 32">
    <name type="scientific">Pogona vitticeps</name>
    <name type="common">central bearded dragon</name>
    <dbReference type="NCBI Taxonomy" id="103695"/>
    <lineage>
        <taxon>Eukaryota</taxon>
        <taxon>Metazoa</taxon>
        <taxon>Chordata</taxon>
        <taxon>Craniata</taxon>
        <taxon>Vertebrata</taxon>
        <taxon>Euteleostomi</taxon>
        <taxon>Lepidosauria</taxon>
        <taxon>Squamata</taxon>
        <taxon>Bifurcata</taxon>
        <taxon>Unidentata</taxon>
        <taxon>Episquamata</taxon>
        <taxon>Toxicofera</taxon>
        <taxon>Iguania</taxon>
        <taxon>Acrodonta</taxon>
        <taxon>Agamidae</taxon>
        <taxon>Amphibolurinae</taxon>
        <taxon>Pogona</taxon>
    </lineage>
</organism>
<evidence type="ECO:0000256" key="13">
    <source>
        <dbReference type="ARBA" id="ARBA00022837"/>
    </source>
</evidence>
<evidence type="ECO:0000256" key="7">
    <source>
        <dbReference type="ARBA" id="ARBA00022659"/>
    </source>
</evidence>
<dbReference type="Pfam" id="PF00084">
    <property type="entry name" value="Sushi"/>
    <property type="match status" value="11"/>
</dbReference>
<dbReference type="GO" id="GO:0007155">
    <property type="term" value="P:cell adhesion"/>
    <property type="evidence" value="ECO:0007669"/>
    <property type="project" value="UniProtKB-KW"/>
</dbReference>
<evidence type="ECO:0000256" key="8">
    <source>
        <dbReference type="ARBA" id="ARBA00022692"/>
    </source>
</evidence>
<feature type="domain" description="Sushi" evidence="30">
    <location>
        <begin position="437"/>
        <end position="498"/>
    </location>
</feature>
<evidence type="ECO:0000256" key="25">
    <source>
        <dbReference type="PROSITE-ProRule" id="PRU00076"/>
    </source>
</evidence>
<feature type="disulfide bond" evidence="26">
    <location>
        <begin position="655"/>
        <end position="682"/>
    </location>
</feature>
<evidence type="ECO:0000256" key="17">
    <source>
        <dbReference type="ARBA" id="ARBA00023157"/>
    </source>
</evidence>
<dbReference type="GO" id="GO:0005576">
    <property type="term" value="C:extracellular region"/>
    <property type="evidence" value="ECO:0007669"/>
    <property type="project" value="UniProtKB-SubCell"/>
</dbReference>
<keyword evidence="15 27" id="KW-1133">Transmembrane helix</keyword>
<keyword evidence="8 27" id="KW-0812">Transmembrane</keyword>
<dbReference type="Proteomes" id="UP001652642">
    <property type="component" value="Chromosome 4"/>
</dbReference>
<evidence type="ECO:0000313" key="32">
    <source>
        <dbReference type="RefSeq" id="XP_020654229.2"/>
    </source>
</evidence>
<evidence type="ECO:0000256" key="18">
    <source>
        <dbReference type="ARBA" id="ARBA00023180"/>
    </source>
</evidence>
<keyword evidence="14" id="KW-0130">Cell adhesion</keyword>
<dbReference type="Pfam" id="PF00059">
    <property type="entry name" value="Lectin_C"/>
    <property type="match status" value="1"/>
</dbReference>
<evidence type="ECO:0000256" key="2">
    <source>
        <dbReference type="ARBA" id="ARBA00004613"/>
    </source>
</evidence>
<keyword evidence="4" id="KW-1003">Cell membrane</keyword>
<feature type="domain" description="Sushi" evidence="30">
    <location>
        <begin position="313"/>
        <end position="374"/>
    </location>
</feature>
<dbReference type="InterPro" id="IPR001304">
    <property type="entry name" value="C-type_lectin-like"/>
</dbReference>
<keyword evidence="11" id="KW-0430">Lectin</keyword>
<feature type="domain" description="Sushi" evidence="30">
    <location>
        <begin position="188"/>
        <end position="250"/>
    </location>
</feature>
<dbReference type="OrthoDB" id="406096at2759"/>
<dbReference type="PROSITE" id="PS50923">
    <property type="entry name" value="SUSHI"/>
    <property type="match status" value="11"/>
</dbReference>
<keyword evidence="17 25" id="KW-1015">Disulfide bond</keyword>
<dbReference type="InterPro" id="IPR000742">
    <property type="entry name" value="EGF"/>
</dbReference>
<feature type="domain" description="Sushi" evidence="30">
    <location>
        <begin position="809"/>
        <end position="870"/>
    </location>
</feature>
<dbReference type="InterPro" id="IPR002396">
    <property type="entry name" value="Selectin_superfamily"/>
</dbReference>
<dbReference type="Gene3D" id="3.10.100.10">
    <property type="entry name" value="Mannose-Binding Protein A, subunit A"/>
    <property type="match status" value="1"/>
</dbReference>
<evidence type="ECO:0000256" key="21">
    <source>
        <dbReference type="ARBA" id="ARBA00041401"/>
    </source>
</evidence>
<dbReference type="InterPro" id="IPR050350">
    <property type="entry name" value="Compl-Cell_Adhes-Reg"/>
</dbReference>
<keyword evidence="10" id="KW-0732">Signal</keyword>
<dbReference type="AlphaFoldDB" id="A0A6J0U7L9"/>
<feature type="domain" description="Sushi" evidence="30">
    <location>
        <begin position="499"/>
        <end position="560"/>
    </location>
</feature>
<evidence type="ECO:0000256" key="6">
    <source>
        <dbReference type="ARBA" id="ARBA00022536"/>
    </source>
</evidence>
<dbReference type="PROSITE" id="PS00022">
    <property type="entry name" value="EGF_1"/>
    <property type="match status" value="1"/>
</dbReference>
<dbReference type="SMART" id="SM00032">
    <property type="entry name" value="CCP"/>
    <property type="match status" value="11"/>
</dbReference>
<feature type="disulfide bond" evidence="26">
    <location>
        <begin position="717"/>
        <end position="744"/>
    </location>
</feature>
<dbReference type="GeneID" id="110081669"/>
<dbReference type="PROSITE" id="PS50026">
    <property type="entry name" value="EGF_3"/>
    <property type="match status" value="1"/>
</dbReference>
<evidence type="ECO:0000256" key="20">
    <source>
        <dbReference type="ARBA" id="ARBA00040812"/>
    </source>
</evidence>
<comment type="similarity">
    <text evidence="3">Belongs to the selectin/LECAM family.</text>
</comment>
<evidence type="ECO:0000256" key="16">
    <source>
        <dbReference type="ARBA" id="ARBA00023136"/>
    </source>
</evidence>
<evidence type="ECO:0000256" key="4">
    <source>
        <dbReference type="ARBA" id="ARBA00022475"/>
    </source>
</evidence>
<feature type="domain" description="Sushi" evidence="30">
    <location>
        <begin position="251"/>
        <end position="312"/>
    </location>
</feature>
<feature type="domain" description="Sushi" evidence="30">
    <location>
        <begin position="375"/>
        <end position="436"/>
    </location>
</feature>
<keyword evidence="6 25" id="KW-0245">EGF-like domain</keyword>
<dbReference type="InterPro" id="IPR016187">
    <property type="entry name" value="CTDL_fold"/>
</dbReference>
<dbReference type="CDD" id="cd00054">
    <property type="entry name" value="EGF_CA"/>
    <property type="match status" value="1"/>
</dbReference>
<feature type="domain" description="Sushi" evidence="30">
    <location>
        <begin position="747"/>
        <end position="808"/>
    </location>
</feature>
<feature type="disulfide bond" evidence="26">
    <location>
        <begin position="531"/>
        <end position="558"/>
    </location>
</feature>
<feature type="domain" description="Sushi" evidence="30">
    <location>
        <begin position="623"/>
        <end position="684"/>
    </location>
</feature>
<keyword evidence="13" id="KW-0106">Calcium</keyword>
<proteinExistence type="inferred from homology"/>
<dbReference type="InterPro" id="IPR018378">
    <property type="entry name" value="C-type_lectin_CS"/>
</dbReference>
<comment type="subcellular location">
    <subcellularLocation>
        <location evidence="1">Cell membrane</location>
        <topology evidence="1">Single-pass type I membrane protein</topology>
    </subcellularLocation>
    <subcellularLocation>
        <location evidence="2">Secreted</location>
    </subcellularLocation>
</comment>
<keyword evidence="7 26" id="KW-0768">Sushi</keyword>
<dbReference type="SUPFAM" id="SSF56436">
    <property type="entry name" value="C-type lectin-like"/>
    <property type="match status" value="1"/>
</dbReference>